<sequence>MATEAVSLRRLRQTTSHLSQTPVDGSQGLSIVHGPTNPPLLQWTLGDLLDEQASAGRDKECLVVSWTGARWTYGDLQRQSQQLAKALLATGVQSGDRVGILAGNCEEYAAIFFAAGYIGAILVVLNSTYTATEAKYALNHSGCKLLFIQERYGRHSNLELLAEVRQSAREVASLKAVIMLKGQFEGFSTYQGLLEKASEYSDRELEKARKLVDTHDICNLQYTSGSTGDPKAAMLTHHNLVNNSRAIGDRMAFTSADILCCPPPLFHCFGLVLGLLACITHGSTIVLPAPTFSAAAVLSALSDENCTALHGVPAMFEELLALPRPDSWSCTNLRTGIVAGAPVPKALMKRMLEELNMTEYTSSYGLTEASPTCFNAETHDTIHRRTTTVGKIMPHMHAKIVDRNGAILPVGQRGELYMAGYSLQKGYWNNPIKTAEAMAPDEQGIVWLSTGDEACFDAHGYCTITGRFKDIVIRGGENIYPVEIEERLAAHPSGVIARAAVVGVRHCKYGEVVSAFLLPAVIMHGLKRPSDEELKVWVREVLGRHKAPTHLFWFGDEEVGMQVMPQTGSGKVKKHLLREVAQRLVDAGGFEMGMDYEGWPAMKECTLEF</sequence>
<keyword evidence="6" id="KW-0436">Ligase</keyword>
<dbReference type="Pfam" id="PF13193">
    <property type="entry name" value="AMP-binding_C"/>
    <property type="match status" value="1"/>
</dbReference>
<dbReference type="FunFam" id="3.40.50.12780:FF:000003">
    <property type="entry name" value="Long-chain-fatty-acid--CoA ligase FadD"/>
    <property type="match status" value="1"/>
</dbReference>
<dbReference type="InterPro" id="IPR000873">
    <property type="entry name" value="AMP-dep_synth/lig_dom"/>
</dbReference>
<dbReference type="Gene3D" id="3.30.300.30">
    <property type="match status" value="1"/>
</dbReference>
<dbReference type="PROSITE" id="PS00455">
    <property type="entry name" value="AMP_BINDING"/>
    <property type="match status" value="1"/>
</dbReference>
<protein>
    <submittedName>
        <fullName evidence="6">Long-chain-fatty-acid-CoA ligase</fullName>
    </submittedName>
</protein>
<evidence type="ECO:0000259" key="5">
    <source>
        <dbReference type="Pfam" id="PF13193"/>
    </source>
</evidence>
<reference evidence="6" key="1">
    <citation type="journal article" date="2021" name="IMA Fungus">
        <title>Genomic characterization of three marine fungi, including Emericellopsis atlantica sp. nov. with signatures of a generalist lifestyle and marine biomass degradation.</title>
        <authorList>
            <person name="Hagestad O.C."/>
            <person name="Hou L."/>
            <person name="Andersen J.H."/>
            <person name="Hansen E.H."/>
            <person name="Altermark B."/>
            <person name="Li C."/>
            <person name="Kuhnert E."/>
            <person name="Cox R.J."/>
            <person name="Crous P.W."/>
            <person name="Spatafora J.W."/>
            <person name="Lail K."/>
            <person name="Amirebrahimi M."/>
            <person name="Lipzen A."/>
            <person name="Pangilinan J."/>
            <person name="Andreopoulos W."/>
            <person name="Hayes R.D."/>
            <person name="Ng V."/>
            <person name="Grigoriev I.V."/>
            <person name="Jackson S.A."/>
            <person name="Sutton T.D.S."/>
            <person name="Dobson A.D.W."/>
            <person name="Rama T."/>
        </authorList>
    </citation>
    <scope>NUCLEOTIDE SEQUENCE</scope>
    <source>
        <strain evidence="6">TRa3180A</strain>
    </source>
</reference>
<comment type="pathway">
    <text evidence="1">Siderophore biosynthesis.</text>
</comment>
<dbReference type="PANTHER" id="PTHR43201:SF6">
    <property type="entry name" value="ACYL COA SYNTHETASE (EUROFUNG)"/>
    <property type="match status" value="1"/>
</dbReference>
<comment type="similarity">
    <text evidence="2">Belongs to the ATP-dependent AMP-binding enzyme family.</text>
</comment>
<comment type="caution">
    <text evidence="6">The sequence shown here is derived from an EMBL/GenBank/DDBJ whole genome shotgun (WGS) entry which is preliminary data.</text>
</comment>
<evidence type="ECO:0000259" key="4">
    <source>
        <dbReference type="Pfam" id="PF00501"/>
    </source>
</evidence>
<evidence type="ECO:0000313" key="7">
    <source>
        <dbReference type="Proteomes" id="UP000887226"/>
    </source>
</evidence>
<dbReference type="OrthoDB" id="10253115at2759"/>
<dbReference type="SUPFAM" id="SSF56801">
    <property type="entry name" value="Acetyl-CoA synthetase-like"/>
    <property type="match status" value="1"/>
</dbReference>
<accession>A0A9P7Z7V1</accession>
<dbReference type="EMBL" id="MU253795">
    <property type="protein sequence ID" value="KAG9246707.1"/>
    <property type="molecule type" value="Genomic_DNA"/>
</dbReference>
<feature type="compositionally biased region" description="Polar residues" evidence="3">
    <location>
        <begin position="13"/>
        <end position="29"/>
    </location>
</feature>
<evidence type="ECO:0000256" key="3">
    <source>
        <dbReference type="SAM" id="MobiDB-lite"/>
    </source>
</evidence>
<dbReference type="InterPro" id="IPR020845">
    <property type="entry name" value="AMP-binding_CS"/>
</dbReference>
<proteinExistence type="inferred from homology"/>
<dbReference type="InterPro" id="IPR025110">
    <property type="entry name" value="AMP-bd_C"/>
</dbReference>
<evidence type="ECO:0000256" key="2">
    <source>
        <dbReference type="ARBA" id="ARBA00006432"/>
    </source>
</evidence>
<name>A0A9P7Z7V1_9HELO</name>
<evidence type="ECO:0000313" key="6">
    <source>
        <dbReference type="EMBL" id="KAG9246707.1"/>
    </source>
</evidence>
<dbReference type="Proteomes" id="UP000887226">
    <property type="component" value="Unassembled WGS sequence"/>
</dbReference>
<feature type="domain" description="AMP-dependent synthetase/ligase" evidence="4">
    <location>
        <begin position="50"/>
        <end position="428"/>
    </location>
</feature>
<feature type="region of interest" description="Disordered" evidence="3">
    <location>
        <begin position="1"/>
        <end position="29"/>
    </location>
</feature>
<evidence type="ECO:0000256" key="1">
    <source>
        <dbReference type="ARBA" id="ARBA00004924"/>
    </source>
</evidence>
<dbReference type="InterPro" id="IPR042099">
    <property type="entry name" value="ANL_N_sf"/>
</dbReference>
<dbReference type="AlphaFoldDB" id="A0A9P7Z7V1"/>
<dbReference type="PANTHER" id="PTHR43201">
    <property type="entry name" value="ACYL-COA SYNTHETASE"/>
    <property type="match status" value="1"/>
</dbReference>
<feature type="domain" description="AMP-binding enzyme C-terminal" evidence="5">
    <location>
        <begin position="483"/>
        <end position="571"/>
    </location>
</feature>
<dbReference type="InterPro" id="IPR045851">
    <property type="entry name" value="AMP-bd_C_sf"/>
</dbReference>
<keyword evidence="7" id="KW-1185">Reference proteome</keyword>
<dbReference type="GO" id="GO:0031956">
    <property type="term" value="F:medium-chain fatty acid-CoA ligase activity"/>
    <property type="evidence" value="ECO:0007669"/>
    <property type="project" value="TreeGrafter"/>
</dbReference>
<gene>
    <name evidence="6" type="ORF">BJ878DRAFT_573790</name>
</gene>
<organism evidence="6 7">
    <name type="scientific">Calycina marina</name>
    <dbReference type="NCBI Taxonomy" id="1763456"/>
    <lineage>
        <taxon>Eukaryota</taxon>
        <taxon>Fungi</taxon>
        <taxon>Dikarya</taxon>
        <taxon>Ascomycota</taxon>
        <taxon>Pezizomycotina</taxon>
        <taxon>Leotiomycetes</taxon>
        <taxon>Helotiales</taxon>
        <taxon>Pezizellaceae</taxon>
        <taxon>Calycina</taxon>
    </lineage>
</organism>
<dbReference type="GO" id="GO:0006631">
    <property type="term" value="P:fatty acid metabolic process"/>
    <property type="evidence" value="ECO:0007669"/>
    <property type="project" value="TreeGrafter"/>
</dbReference>
<dbReference type="Gene3D" id="3.40.50.12780">
    <property type="entry name" value="N-terminal domain of ligase-like"/>
    <property type="match status" value="1"/>
</dbReference>
<dbReference type="Pfam" id="PF00501">
    <property type="entry name" value="AMP-binding"/>
    <property type="match status" value="1"/>
</dbReference>